<keyword evidence="2" id="KW-1185">Reference proteome</keyword>
<sequence>MNKQRLITLLTVALLCILVLTVGKEIKSDNLQAVTNTNVEIAKSAEAFVDSMGVVTHWGYPDTPYGSRYEEVKQKLVELGIRHVRDTLTPRIQDLAAVGIKSQVGVQPNEGTPTQLKDAIKAANQPIAAIDAVEGPNEPDIFWVPSNISYQNQGFPEGVIAFQKDLYTTFKDDSDTRNLIIIGPALGKSYGYETKSPLGKDTLTNYVDWGSFHPYPGGGNSYSEPFSYNTIEKYFWQGNFPAVNIDEWPYAFDVLAPPFGNKPMAATETGYNTSKIGISERMHGKYMPRLFLEYFRKGIIRTLSYEFLDEFNNPDNPEANFGLLRNDLSPKPAYTALKNVINLLKEPGANFTPGSLDYSISVNPPPGYDRTQYIHHLLLQKQNGTFYLALWHEISNGDISSRPIREITPPDIPVTITLKTRIKKVISYSLDDNGNMSSQRISSTSTINLNVPDKALILALIPQ</sequence>
<reference evidence="1 2" key="1">
    <citation type="submission" date="2024-09" db="EMBL/GenBank/DDBJ databases">
        <title>Floridaenema gen nov. (Aerosakkonemataceae, Aerosakkonematales ord. nov., Cyanobacteria) from benthic tropical and subtropical fresh waters, with the description of four new species.</title>
        <authorList>
            <person name="Moretto J.A."/>
            <person name="Berthold D.E."/>
            <person name="Lefler F.W."/>
            <person name="Huang I.-S."/>
            <person name="Laughinghouse H. IV."/>
        </authorList>
    </citation>
    <scope>NUCLEOTIDE SEQUENCE [LARGE SCALE GENOMIC DNA]</scope>
    <source>
        <strain evidence="1 2">BLCC-F50</strain>
    </source>
</reference>
<evidence type="ECO:0000313" key="2">
    <source>
        <dbReference type="Proteomes" id="UP001576784"/>
    </source>
</evidence>
<gene>
    <name evidence="1" type="ORF">ACE1CI_32580</name>
</gene>
<proteinExistence type="predicted"/>
<dbReference type="EMBL" id="JBHFNR010000262">
    <property type="protein sequence ID" value="MFB2897679.1"/>
    <property type="molecule type" value="Genomic_DNA"/>
</dbReference>
<dbReference type="InterPro" id="IPR017853">
    <property type="entry name" value="GH"/>
</dbReference>
<comment type="caution">
    <text evidence="1">The sequence shown here is derived from an EMBL/GenBank/DDBJ whole genome shotgun (WGS) entry which is preliminary data.</text>
</comment>
<accession>A0ABV4Y3H6</accession>
<dbReference type="Proteomes" id="UP001576784">
    <property type="component" value="Unassembled WGS sequence"/>
</dbReference>
<dbReference type="RefSeq" id="WP_413267290.1">
    <property type="nucleotide sequence ID" value="NZ_JBHFNR010000262.1"/>
</dbReference>
<dbReference type="SUPFAM" id="SSF51445">
    <property type="entry name" value="(Trans)glycosidases"/>
    <property type="match status" value="1"/>
</dbReference>
<dbReference type="Gene3D" id="3.20.20.80">
    <property type="entry name" value="Glycosidases"/>
    <property type="match status" value="1"/>
</dbReference>
<protein>
    <submittedName>
        <fullName evidence="1">Uncharacterized protein</fullName>
    </submittedName>
</protein>
<evidence type="ECO:0000313" key="1">
    <source>
        <dbReference type="EMBL" id="MFB2897679.1"/>
    </source>
</evidence>
<organism evidence="1 2">
    <name type="scientific">Floridaenema flaviceps BLCC-F50</name>
    <dbReference type="NCBI Taxonomy" id="3153642"/>
    <lineage>
        <taxon>Bacteria</taxon>
        <taxon>Bacillati</taxon>
        <taxon>Cyanobacteriota</taxon>
        <taxon>Cyanophyceae</taxon>
        <taxon>Oscillatoriophycideae</taxon>
        <taxon>Aerosakkonematales</taxon>
        <taxon>Aerosakkonemataceae</taxon>
        <taxon>Floridanema</taxon>
        <taxon>Floridanema flaviceps</taxon>
    </lineage>
</organism>
<name>A0ABV4Y3H6_9CYAN</name>